<comment type="similarity">
    <text evidence="1 5">Belongs to the prefoldin subunit beta family.</text>
</comment>
<evidence type="ECO:0000256" key="2">
    <source>
        <dbReference type="ARBA" id="ARBA00011695"/>
    </source>
</evidence>
<dbReference type="FunFam" id="1.10.287.370:FF:000005">
    <property type="entry name" value="Prefoldin subunit 4"/>
    <property type="match status" value="1"/>
</dbReference>
<reference evidence="8" key="2">
    <citation type="submission" date="2014-07" db="EMBL/GenBank/DDBJ databases">
        <authorList>
            <person name="Hull J."/>
        </authorList>
    </citation>
    <scope>NUCLEOTIDE SEQUENCE</scope>
</reference>
<gene>
    <name evidence="8" type="primary">PFDN4_0</name>
    <name evidence="7" type="synonym">PFDN4_2</name>
    <name evidence="8" type="ORF">CM83_78369</name>
    <name evidence="7" type="ORF">CM83_78371</name>
</gene>
<dbReference type="GO" id="GO:0016272">
    <property type="term" value="C:prefoldin complex"/>
    <property type="evidence" value="ECO:0007669"/>
    <property type="project" value="UniProtKB-UniRule"/>
</dbReference>
<dbReference type="Pfam" id="PF01920">
    <property type="entry name" value="Prefoldin_2"/>
    <property type="match status" value="1"/>
</dbReference>
<comment type="subunit">
    <text evidence="2 5">Heterohexamer of two PFD-alpha type and four PFD-beta type subunits.</text>
</comment>
<name>A0A0A9XIV5_LYGHE</name>
<evidence type="ECO:0000313" key="7">
    <source>
        <dbReference type="EMBL" id="JAG20612.1"/>
    </source>
</evidence>
<keyword evidence="6" id="KW-0175">Coiled coil</keyword>
<dbReference type="GO" id="GO:0005737">
    <property type="term" value="C:cytoplasm"/>
    <property type="evidence" value="ECO:0007669"/>
    <property type="project" value="UniProtKB-ARBA"/>
</dbReference>
<dbReference type="PANTHER" id="PTHR21100">
    <property type="entry name" value="PREFOLDIN SUBUNIT 4"/>
    <property type="match status" value="1"/>
</dbReference>
<dbReference type="PIRSF" id="PIRSF016477">
    <property type="entry name" value="Prefoldin_subunit_4"/>
    <property type="match status" value="1"/>
</dbReference>
<dbReference type="SUPFAM" id="SSF46579">
    <property type="entry name" value="Prefoldin"/>
    <property type="match status" value="1"/>
</dbReference>
<reference evidence="8" key="1">
    <citation type="journal article" date="2014" name="PLoS ONE">
        <title>Transcriptome-Based Identification of ABC Transporters in the Western Tarnished Plant Bug Lygus hesperus.</title>
        <authorList>
            <person name="Hull J.J."/>
            <person name="Chaney K."/>
            <person name="Geib S.M."/>
            <person name="Fabrick J.A."/>
            <person name="Brent C.S."/>
            <person name="Walsh D."/>
            <person name="Lavine L.C."/>
        </authorList>
    </citation>
    <scope>NUCLEOTIDE SEQUENCE</scope>
</reference>
<protein>
    <recommendedName>
        <fullName evidence="5">Prefoldin subunit 4</fullName>
    </recommendedName>
</protein>
<dbReference type="PANTHER" id="PTHR21100:SF9">
    <property type="entry name" value="PREFOLDIN SUBUNIT 4"/>
    <property type="match status" value="1"/>
</dbReference>
<dbReference type="EMBL" id="GBHO01022987">
    <property type="protein sequence ID" value="JAG20617.1"/>
    <property type="molecule type" value="Transcribed_RNA"/>
</dbReference>
<accession>A0A0A9XIV5</accession>
<evidence type="ECO:0000256" key="5">
    <source>
        <dbReference type="PIRNR" id="PIRNR016477"/>
    </source>
</evidence>
<feature type="coiled-coil region" evidence="6">
    <location>
        <begin position="26"/>
        <end position="60"/>
    </location>
</feature>
<dbReference type="GO" id="GO:0006457">
    <property type="term" value="P:protein folding"/>
    <property type="evidence" value="ECO:0007669"/>
    <property type="project" value="UniProtKB-UniRule"/>
</dbReference>
<proteinExistence type="inferred from homology"/>
<evidence type="ECO:0000313" key="8">
    <source>
        <dbReference type="EMBL" id="JAG20617.1"/>
    </source>
</evidence>
<dbReference type="EMBL" id="GBRD01001566">
    <property type="protein sequence ID" value="JAG64255.1"/>
    <property type="molecule type" value="Transcribed_RNA"/>
</dbReference>
<evidence type="ECO:0000256" key="3">
    <source>
        <dbReference type="ARBA" id="ARBA00023186"/>
    </source>
</evidence>
<dbReference type="CDD" id="cd23165">
    <property type="entry name" value="Prefoldin_4"/>
    <property type="match status" value="1"/>
</dbReference>
<evidence type="ECO:0000256" key="6">
    <source>
        <dbReference type="SAM" id="Coils"/>
    </source>
</evidence>
<evidence type="ECO:0000256" key="4">
    <source>
        <dbReference type="ARBA" id="ARBA00024667"/>
    </source>
</evidence>
<keyword evidence="3 5" id="KW-0143">Chaperone</keyword>
<dbReference type="Gene3D" id="1.10.287.370">
    <property type="match status" value="1"/>
</dbReference>
<comment type="function">
    <text evidence="4 5">Binds specifically to cytosolic chaperonin (c-CPN) and transfers target proteins to it. Binds to nascent polypeptide chain and promotes folding in an environment in which there are many competing pathways for nonnative proteins.</text>
</comment>
<organism evidence="8">
    <name type="scientific">Lygus hesperus</name>
    <name type="common">Western plant bug</name>
    <dbReference type="NCBI Taxonomy" id="30085"/>
    <lineage>
        <taxon>Eukaryota</taxon>
        <taxon>Metazoa</taxon>
        <taxon>Ecdysozoa</taxon>
        <taxon>Arthropoda</taxon>
        <taxon>Hexapoda</taxon>
        <taxon>Insecta</taxon>
        <taxon>Pterygota</taxon>
        <taxon>Neoptera</taxon>
        <taxon>Paraneoptera</taxon>
        <taxon>Hemiptera</taxon>
        <taxon>Heteroptera</taxon>
        <taxon>Panheteroptera</taxon>
        <taxon>Cimicomorpha</taxon>
        <taxon>Miridae</taxon>
        <taxon>Mirini</taxon>
        <taxon>Lygus</taxon>
    </lineage>
</organism>
<dbReference type="InterPro" id="IPR002777">
    <property type="entry name" value="PFD_beta-like"/>
</dbReference>
<dbReference type="GO" id="GO:0051082">
    <property type="term" value="F:unfolded protein binding"/>
    <property type="evidence" value="ECO:0007669"/>
    <property type="project" value="InterPro"/>
</dbReference>
<dbReference type="InterPro" id="IPR009053">
    <property type="entry name" value="Prefoldin"/>
</dbReference>
<evidence type="ECO:0000256" key="1">
    <source>
        <dbReference type="ARBA" id="ARBA00008045"/>
    </source>
</evidence>
<dbReference type="AlphaFoldDB" id="A0A0A9XIV5"/>
<dbReference type="EMBL" id="GBHO01022992">
    <property type="protein sequence ID" value="JAG20612.1"/>
    <property type="molecule type" value="Transcribed_RNA"/>
</dbReference>
<evidence type="ECO:0000313" key="9">
    <source>
        <dbReference type="EMBL" id="JAG64255.1"/>
    </source>
</evidence>
<reference evidence="9" key="3">
    <citation type="submission" date="2014-09" db="EMBL/GenBank/DDBJ databases">
        <authorList>
            <person name="Magalhaes I.L.F."/>
            <person name="Oliveira U."/>
            <person name="Santos F.R."/>
            <person name="Vidigal T.H.D.A."/>
            <person name="Brescovit A.D."/>
            <person name="Santos A.J."/>
        </authorList>
    </citation>
    <scope>NUCLEOTIDE SEQUENCE</scope>
</reference>
<sequence length="132" mass="15053">MTTIKSPEGDTEVNVLLEDQKKINRFARLHAKNDEISQEINDKKNELKNLDDAIDEMELMDDDEEVPFVVGESHIFETAATAKENIENIKKKVLDSIGDLQKTIDEQNAEMSNLKAELYAKFGNNINLEKED</sequence>
<dbReference type="InterPro" id="IPR016661">
    <property type="entry name" value="PFDN4"/>
</dbReference>